<accession>A0AAV4U0S5</accession>
<dbReference type="AlphaFoldDB" id="A0AAV4U0S5"/>
<organism evidence="1 2">
    <name type="scientific">Caerostris darwini</name>
    <dbReference type="NCBI Taxonomy" id="1538125"/>
    <lineage>
        <taxon>Eukaryota</taxon>
        <taxon>Metazoa</taxon>
        <taxon>Ecdysozoa</taxon>
        <taxon>Arthropoda</taxon>
        <taxon>Chelicerata</taxon>
        <taxon>Arachnida</taxon>
        <taxon>Araneae</taxon>
        <taxon>Araneomorphae</taxon>
        <taxon>Entelegynae</taxon>
        <taxon>Araneoidea</taxon>
        <taxon>Araneidae</taxon>
        <taxon>Caerostris</taxon>
    </lineage>
</organism>
<sequence>MIPRSSGVCEIINRSMEQTPVESTHVYGKVKFVGSRMLRLSSKMAKKGTNLSLIYIYIHVYARYGQVKFVGRRELRLDSKRATEDMNPSMLSDFFILYCAITEVIIVSPSNGYDSSK</sequence>
<evidence type="ECO:0000313" key="1">
    <source>
        <dbReference type="EMBL" id="GIY51365.1"/>
    </source>
</evidence>
<gene>
    <name evidence="1" type="ORF">CDAR_69721</name>
</gene>
<dbReference type="Proteomes" id="UP001054837">
    <property type="component" value="Unassembled WGS sequence"/>
</dbReference>
<proteinExistence type="predicted"/>
<dbReference type="EMBL" id="BPLQ01010518">
    <property type="protein sequence ID" value="GIY51365.1"/>
    <property type="molecule type" value="Genomic_DNA"/>
</dbReference>
<keyword evidence="2" id="KW-1185">Reference proteome</keyword>
<comment type="caution">
    <text evidence="1">The sequence shown here is derived from an EMBL/GenBank/DDBJ whole genome shotgun (WGS) entry which is preliminary data.</text>
</comment>
<name>A0AAV4U0S5_9ARAC</name>
<reference evidence="1 2" key="1">
    <citation type="submission" date="2021-06" db="EMBL/GenBank/DDBJ databases">
        <title>Caerostris darwini draft genome.</title>
        <authorList>
            <person name="Kono N."/>
            <person name="Arakawa K."/>
        </authorList>
    </citation>
    <scope>NUCLEOTIDE SEQUENCE [LARGE SCALE GENOMIC DNA]</scope>
</reference>
<protein>
    <submittedName>
        <fullName evidence="1">Uncharacterized protein</fullName>
    </submittedName>
</protein>
<evidence type="ECO:0000313" key="2">
    <source>
        <dbReference type="Proteomes" id="UP001054837"/>
    </source>
</evidence>